<evidence type="ECO:0000256" key="4">
    <source>
        <dbReference type="ARBA" id="ARBA00022692"/>
    </source>
</evidence>
<evidence type="ECO:0000256" key="2">
    <source>
        <dbReference type="ARBA" id="ARBA00005262"/>
    </source>
</evidence>
<gene>
    <name evidence="8" type="ORF">FYJ52_00465</name>
</gene>
<feature type="transmembrane region" description="Helical" evidence="7">
    <location>
        <begin position="405"/>
        <end position="422"/>
    </location>
</feature>
<feature type="transmembrane region" description="Helical" evidence="7">
    <location>
        <begin position="265"/>
        <end position="286"/>
    </location>
</feature>
<evidence type="ECO:0000256" key="3">
    <source>
        <dbReference type="ARBA" id="ARBA00022475"/>
    </source>
</evidence>
<feature type="transmembrane region" description="Helical" evidence="7">
    <location>
        <begin position="434"/>
        <end position="455"/>
    </location>
</feature>
<feature type="transmembrane region" description="Helical" evidence="7">
    <location>
        <begin position="60"/>
        <end position="79"/>
    </location>
</feature>
<dbReference type="GO" id="GO:0005886">
    <property type="term" value="C:plasma membrane"/>
    <property type="evidence" value="ECO:0007669"/>
    <property type="project" value="UniProtKB-SubCell"/>
</dbReference>
<keyword evidence="4 7" id="KW-0812">Transmembrane</keyword>
<protein>
    <submittedName>
        <fullName evidence="8">Chromate transporter</fullName>
    </submittedName>
</protein>
<feature type="transmembrane region" description="Helical" evidence="7">
    <location>
        <begin position="334"/>
        <end position="354"/>
    </location>
</feature>
<evidence type="ECO:0000256" key="6">
    <source>
        <dbReference type="ARBA" id="ARBA00023136"/>
    </source>
</evidence>
<keyword evidence="9" id="KW-1185">Reference proteome</keyword>
<evidence type="ECO:0000313" key="8">
    <source>
        <dbReference type="EMBL" id="MSS18893.1"/>
    </source>
</evidence>
<evidence type="ECO:0000313" key="9">
    <source>
        <dbReference type="Proteomes" id="UP000461754"/>
    </source>
</evidence>
<feature type="transmembrane region" description="Helical" evidence="7">
    <location>
        <begin position="116"/>
        <end position="141"/>
    </location>
</feature>
<dbReference type="InterPro" id="IPR052518">
    <property type="entry name" value="CHR_Transporter"/>
</dbReference>
<dbReference type="Proteomes" id="UP000461754">
    <property type="component" value="Unassembled WGS sequence"/>
</dbReference>
<dbReference type="Pfam" id="PF02417">
    <property type="entry name" value="Chromate_transp"/>
    <property type="match status" value="1"/>
</dbReference>
<evidence type="ECO:0000256" key="7">
    <source>
        <dbReference type="SAM" id="Phobius"/>
    </source>
</evidence>
<dbReference type="AlphaFoldDB" id="A0A7X2T9K4"/>
<feature type="transmembrane region" description="Helical" evidence="7">
    <location>
        <begin position="179"/>
        <end position="197"/>
    </location>
</feature>
<dbReference type="PANTHER" id="PTHR43663">
    <property type="entry name" value="CHROMATE TRANSPORT PROTEIN-RELATED"/>
    <property type="match status" value="1"/>
</dbReference>
<keyword evidence="3" id="KW-1003">Cell membrane</keyword>
<dbReference type="PANTHER" id="PTHR43663:SF1">
    <property type="entry name" value="CHROMATE TRANSPORTER"/>
    <property type="match status" value="1"/>
</dbReference>
<feature type="transmembrane region" description="Helical" evidence="7">
    <location>
        <begin position="153"/>
        <end position="173"/>
    </location>
</feature>
<evidence type="ECO:0000256" key="1">
    <source>
        <dbReference type="ARBA" id="ARBA00004651"/>
    </source>
</evidence>
<reference evidence="8 9" key="1">
    <citation type="submission" date="2019-08" db="EMBL/GenBank/DDBJ databases">
        <title>In-depth cultivation of the pig gut microbiome towards novel bacterial diversity and tailored functional studies.</title>
        <authorList>
            <person name="Wylensek D."/>
            <person name="Hitch T.C.A."/>
            <person name="Clavel T."/>
        </authorList>
    </citation>
    <scope>NUCLEOTIDE SEQUENCE [LARGE SCALE GENOMIC DNA]</scope>
    <source>
        <strain evidence="8 9">RF-744-FAT-4</strain>
    </source>
</reference>
<keyword evidence="5 7" id="KW-1133">Transmembrane helix</keyword>
<keyword evidence="6 7" id="KW-0472">Membrane</keyword>
<comment type="similarity">
    <text evidence="2">Belongs to the chromate ion transporter (CHR) (TC 2.A.51) family.</text>
</comment>
<dbReference type="InterPro" id="IPR003370">
    <property type="entry name" value="Chromate_transpt"/>
</dbReference>
<feature type="transmembrane region" description="Helical" evidence="7">
    <location>
        <begin position="462"/>
        <end position="481"/>
    </location>
</feature>
<name>A0A7X2T9K4_9FIRM</name>
<dbReference type="RefSeq" id="WP_154575303.1">
    <property type="nucleotide sequence ID" value="NZ_VUMO01000001.1"/>
</dbReference>
<organism evidence="8 9">
    <name type="scientific">Pseudoramibacter porci</name>
    <dbReference type="NCBI Taxonomy" id="2606631"/>
    <lineage>
        <taxon>Bacteria</taxon>
        <taxon>Bacillati</taxon>
        <taxon>Bacillota</taxon>
        <taxon>Clostridia</taxon>
        <taxon>Eubacteriales</taxon>
        <taxon>Eubacteriaceae</taxon>
        <taxon>Pseudoramibacter</taxon>
    </lineage>
</organism>
<dbReference type="EMBL" id="VUMO01000001">
    <property type="protein sequence ID" value="MSS18893.1"/>
    <property type="molecule type" value="Genomic_DNA"/>
</dbReference>
<comment type="subcellular location">
    <subcellularLocation>
        <location evidence="1">Cell membrane</location>
        <topology evidence="1">Multi-pass membrane protein</topology>
    </subcellularLocation>
</comment>
<feature type="transmembrane region" description="Helical" evidence="7">
    <location>
        <begin position="366"/>
        <end position="393"/>
    </location>
</feature>
<accession>A0A7X2T9K4</accession>
<sequence>MTTQTSTQTAGRKTRRDFFLTLLKIGIIGFGGGTALIPVIEDAVTGKDGFVSKDAFDRDVVAAAITPGALPVEIAAGLGRTVAGPWGMVLAAILMAAPGALMTFVILAVLSGVNRVVLTLTDCLSIGITAFICTLLVAYVVKTAREGGDRCMTAAVIAAVFILTCGKNVYGILGLSGSPLVSLSTLSVFALAFFVIFTTKGRITQKNLPVVAAVGAVYLFSRGAVHTASALVMAALSVRGIAQDLGSARRSISVKAFGRRWAKEMALWASLVAVALILTAAVTGRAPVFVLRGLLSSLMSFGGGDAYLSVAEGLFVQSGTISAAHFYGNLIPVANLLPGSILCKVLSGVGYYVGLGAGHSLAAAGALWLAGLLVAVAGSGMTFGTVRLAYAALAELDTFVCLSKWIRPIVAGMLLNIGLTLIRQNLATGVTLGLPTGAAAAITAGILAVNLALLGKKRVQSGAMIVFSALASVAAAGSLALL</sequence>
<dbReference type="GO" id="GO:0015109">
    <property type="term" value="F:chromate transmembrane transporter activity"/>
    <property type="evidence" value="ECO:0007669"/>
    <property type="project" value="InterPro"/>
</dbReference>
<proteinExistence type="inferred from homology"/>
<feature type="transmembrane region" description="Helical" evidence="7">
    <location>
        <begin position="86"/>
        <end position="110"/>
    </location>
</feature>
<evidence type="ECO:0000256" key="5">
    <source>
        <dbReference type="ARBA" id="ARBA00022989"/>
    </source>
</evidence>
<feature type="transmembrane region" description="Helical" evidence="7">
    <location>
        <begin position="21"/>
        <end position="40"/>
    </location>
</feature>
<comment type="caution">
    <text evidence="8">The sequence shown here is derived from an EMBL/GenBank/DDBJ whole genome shotgun (WGS) entry which is preliminary data.</text>
</comment>